<keyword evidence="1" id="KW-1133">Transmembrane helix</keyword>
<dbReference type="RefSeq" id="WP_089249735.1">
    <property type="nucleotide sequence ID" value="NZ_FZOW01000013.1"/>
</dbReference>
<dbReference type="AlphaFoldDB" id="A0A239LJT3"/>
<protein>
    <submittedName>
        <fullName evidence="2">Uncharacterized protein</fullName>
    </submittedName>
</protein>
<feature type="transmembrane region" description="Helical" evidence="1">
    <location>
        <begin position="57"/>
        <end position="74"/>
    </location>
</feature>
<organism evidence="2 3">
    <name type="scientific">Rhodococcoides kyotonense</name>
    <dbReference type="NCBI Taxonomy" id="398843"/>
    <lineage>
        <taxon>Bacteria</taxon>
        <taxon>Bacillati</taxon>
        <taxon>Actinomycetota</taxon>
        <taxon>Actinomycetes</taxon>
        <taxon>Mycobacteriales</taxon>
        <taxon>Nocardiaceae</taxon>
        <taxon>Rhodococcoides</taxon>
    </lineage>
</organism>
<dbReference type="Proteomes" id="UP000198327">
    <property type="component" value="Unassembled WGS sequence"/>
</dbReference>
<sequence>MTTSSTHPLTEPQENIPAASVVEPILLELASVRVLLDALGTVALFVTASVAFSVREALAVVAVVGLFVLASRWVRWRRSSRALSFRDIRDRTVTVG</sequence>
<reference evidence="3" key="1">
    <citation type="submission" date="2017-06" db="EMBL/GenBank/DDBJ databases">
        <authorList>
            <person name="Varghese N."/>
            <person name="Submissions S."/>
        </authorList>
    </citation>
    <scope>NUCLEOTIDE SEQUENCE [LARGE SCALE GENOMIC DNA]</scope>
    <source>
        <strain evidence="3">JCM 23211</strain>
    </source>
</reference>
<keyword evidence="1" id="KW-0812">Transmembrane</keyword>
<accession>A0A239LJT3</accession>
<evidence type="ECO:0000313" key="3">
    <source>
        <dbReference type="Proteomes" id="UP000198327"/>
    </source>
</evidence>
<gene>
    <name evidence="2" type="ORF">SAMN05421642_11374</name>
</gene>
<keyword evidence="3" id="KW-1185">Reference proteome</keyword>
<evidence type="ECO:0000256" key="1">
    <source>
        <dbReference type="SAM" id="Phobius"/>
    </source>
</evidence>
<dbReference type="EMBL" id="FZOW01000013">
    <property type="protein sequence ID" value="SNT30083.1"/>
    <property type="molecule type" value="Genomic_DNA"/>
</dbReference>
<proteinExistence type="predicted"/>
<evidence type="ECO:0000313" key="2">
    <source>
        <dbReference type="EMBL" id="SNT30083.1"/>
    </source>
</evidence>
<keyword evidence="1" id="KW-0472">Membrane</keyword>
<name>A0A239LJT3_9NOCA</name>